<proteinExistence type="predicted"/>
<organism evidence="3 5">
    <name type="scientific">Bacillus subtilis</name>
    <dbReference type="NCBI Taxonomy" id="1423"/>
    <lineage>
        <taxon>Bacteria</taxon>
        <taxon>Bacillati</taxon>
        <taxon>Bacillota</taxon>
        <taxon>Bacilli</taxon>
        <taxon>Bacillales</taxon>
        <taxon>Bacillaceae</taxon>
        <taxon>Bacillus</taxon>
    </lineage>
</organism>
<feature type="domain" description="Glycosyl transferase family 1" evidence="1">
    <location>
        <begin position="327"/>
        <end position="483"/>
    </location>
</feature>
<protein>
    <submittedName>
        <fullName evidence="3">Glycosyltransferase</fullName>
    </submittedName>
    <submittedName>
        <fullName evidence="2">Poly(Glycerol-phosphate) alpha-glucosyltransferase</fullName>
    </submittedName>
</protein>
<evidence type="ECO:0000259" key="1">
    <source>
        <dbReference type="Pfam" id="PF00534"/>
    </source>
</evidence>
<dbReference type="EMBL" id="JAGFPW010000020">
    <property type="protein sequence ID" value="MBO3796106.1"/>
    <property type="molecule type" value="Genomic_DNA"/>
</dbReference>
<keyword evidence="3" id="KW-0808">Transferase</keyword>
<accession>A0A162UAY6</accession>
<dbReference type="PANTHER" id="PTHR12526:SF630">
    <property type="entry name" value="GLYCOSYLTRANSFERASE"/>
    <property type="match status" value="1"/>
</dbReference>
<dbReference type="GO" id="GO:0016757">
    <property type="term" value="F:glycosyltransferase activity"/>
    <property type="evidence" value="ECO:0007669"/>
    <property type="project" value="InterPro"/>
</dbReference>
<dbReference type="RefSeq" id="WP_042975199.1">
    <property type="nucleotide sequence ID" value="NZ_JAGFPW010000020.1"/>
</dbReference>
<name>A0A162UAY6_BACIU</name>
<sequence>MRRIFSLIYEIDIEKGGITSSMMSRSFTFAERGHKIDLVTLDYKDNYDQIEQVLKSAGRLHADVNILNIYDDYKNQHKHIKIGEVQQSYYDQNRNRFEEPYAAYHNEEKLETEYFKNGLYIKKKKWDESDNLLYVDHFNENMQMTKREFFHGGYVNKTVIFDTRSGKINQIHYTAPDGFCYLTEWYHFKTGASQGVMLFGRDEKEAVFFKNKHQFHTHWLETLCEKEKDPIIICDGVGSASKVNEMRAGLAKRFYCVHSNHLDYPYTLGSKVRTNHQYAMEHIKDYDGLIVLTNEQKEDIMKDFESNNNIFVIPHAPRRLEKLQTYEKKKNEFVMVARYHEEKGIDKVIKAMGIVKKSRPDIVLNIYGSGPSHEEYQQLIDDLKLDNVHLKGYVANPAPFYQQALATLLTSKFEGFSLAICESFSCATPVISFDVKYSPRELIKEHETGMLVEPDNIDMLAESIIYLYDNPERAIQYGKNAKNLMDTEYSEARLFERWEEVFEITK</sequence>
<gene>
    <name evidence="2" type="ORF">B4122_1847</name>
    <name evidence="3" type="ORF">J5227_17750</name>
</gene>
<evidence type="ECO:0000313" key="3">
    <source>
        <dbReference type="EMBL" id="MBO3796106.1"/>
    </source>
</evidence>
<dbReference type="Gene3D" id="3.40.50.2000">
    <property type="entry name" value="Glycogen Phosphorylase B"/>
    <property type="match status" value="3"/>
</dbReference>
<dbReference type="Pfam" id="PF00534">
    <property type="entry name" value="Glycos_transf_1"/>
    <property type="match status" value="1"/>
</dbReference>
<dbReference type="PANTHER" id="PTHR12526">
    <property type="entry name" value="GLYCOSYLTRANSFERASE"/>
    <property type="match status" value="1"/>
</dbReference>
<evidence type="ECO:0000313" key="2">
    <source>
        <dbReference type="EMBL" id="KZD92508.1"/>
    </source>
</evidence>
<dbReference type="SUPFAM" id="SSF53756">
    <property type="entry name" value="UDP-Glycosyltransferase/glycogen phosphorylase"/>
    <property type="match status" value="1"/>
</dbReference>
<reference evidence="2 4" key="1">
    <citation type="submission" date="2015-09" db="EMBL/GenBank/DDBJ databases">
        <title>Spore heat resistance.</title>
        <authorList>
            <person name="Boekhorst J."/>
            <person name="Berendsen E.M."/>
            <person name="Wells-Bennik M.H."/>
            <person name="Kuipers O.P."/>
        </authorList>
    </citation>
    <scope>NUCLEOTIDE SEQUENCE [LARGE SCALE GENOMIC DNA]</scope>
    <source>
        <strain evidence="2 4">B4122</strain>
    </source>
</reference>
<evidence type="ECO:0000313" key="4">
    <source>
        <dbReference type="Proteomes" id="UP000076442"/>
    </source>
</evidence>
<dbReference type="EMBL" id="LJZV01000010">
    <property type="protein sequence ID" value="KZD92508.1"/>
    <property type="molecule type" value="Genomic_DNA"/>
</dbReference>
<dbReference type="InterPro" id="IPR001296">
    <property type="entry name" value="Glyco_trans_1"/>
</dbReference>
<evidence type="ECO:0000313" key="5">
    <source>
        <dbReference type="Proteomes" id="UP000665181"/>
    </source>
</evidence>
<dbReference type="Proteomes" id="UP000076442">
    <property type="component" value="Unassembled WGS sequence"/>
</dbReference>
<comment type="caution">
    <text evidence="3">The sequence shown here is derived from an EMBL/GenBank/DDBJ whole genome shotgun (WGS) entry which is preliminary data.</text>
</comment>
<dbReference type="AlphaFoldDB" id="A0A162UAY6"/>
<dbReference type="Proteomes" id="UP000665181">
    <property type="component" value="Unassembled WGS sequence"/>
</dbReference>
<reference evidence="3" key="2">
    <citation type="submission" date="2021-03" db="EMBL/GenBank/DDBJ databases">
        <title>Isolation of Bacillus subtilis from fermented food sample.</title>
        <authorList>
            <person name="Lakshmanan V."/>
            <person name="Athira K."/>
            <person name="Rajagopal K."/>
        </authorList>
    </citation>
    <scope>NUCLEOTIDE SEQUENCE</scope>
    <source>
        <strain evidence="3">S1</strain>
    </source>
</reference>